<proteinExistence type="predicted"/>
<gene>
    <name evidence="1" type="ORF">LIER_17726</name>
</gene>
<protein>
    <submittedName>
        <fullName evidence="1">Uncharacterized protein</fullName>
    </submittedName>
</protein>
<reference evidence="1 2" key="1">
    <citation type="submission" date="2024-01" db="EMBL/GenBank/DDBJ databases">
        <title>The complete chloroplast genome sequence of Lithospermum erythrorhizon: insights into the phylogenetic relationship among Boraginaceae species and the maternal lineages of purple gromwells.</title>
        <authorList>
            <person name="Okada T."/>
            <person name="Watanabe K."/>
        </authorList>
    </citation>
    <scope>NUCLEOTIDE SEQUENCE [LARGE SCALE GENOMIC DNA]</scope>
</reference>
<dbReference type="EMBL" id="BAABME010004163">
    <property type="protein sequence ID" value="GAA0161399.1"/>
    <property type="molecule type" value="Genomic_DNA"/>
</dbReference>
<organism evidence="1 2">
    <name type="scientific">Lithospermum erythrorhizon</name>
    <name type="common">Purple gromwell</name>
    <name type="synonym">Lithospermum officinale var. erythrorhizon</name>
    <dbReference type="NCBI Taxonomy" id="34254"/>
    <lineage>
        <taxon>Eukaryota</taxon>
        <taxon>Viridiplantae</taxon>
        <taxon>Streptophyta</taxon>
        <taxon>Embryophyta</taxon>
        <taxon>Tracheophyta</taxon>
        <taxon>Spermatophyta</taxon>
        <taxon>Magnoliopsida</taxon>
        <taxon>eudicotyledons</taxon>
        <taxon>Gunneridae</taxon>
        <taxon>Pentapetalae</taxon>
        <taxon>asterids</taxon>
        <taxon>lamiids</taxon>
        <taxon>Boraginales</taxon>
        <taxon>Boraginaceae</taxon>
        <taxon>Boraginoideae</taxon>
        <taxon>Lithospermeae</taxon>
        <taxon>Lithospermum</taxon>
    </lineage>
</organism>
<dbReference type="Proteomes" id="UP001454036">
    <property type="component" value="Unassembled WGS sequence"/>
</dbReference>
<keyword evidence="2" id="KW-1185">Reference proteome</keyword>
<name>A0AAV3QBI7_LITER</name>
<comment type="caution">
    <text evidence="1">The sequence shown here is derived from an EMBL/GenBank/DDBJ whole genome shotgun (WGS) entry which is preliminary data.</text>
</comment>
<evidence type="ECO:0000313" key="2">
    <source>
        <dbReference type="Proteomes" id="UP001454036"/>
    </source>
</evidence>
<dbReference type="AlphaFoldDB" id="A0AAV3QBI7"/>
<accession>A0AAV3QBI7</accession>
<evidence type="ECO:0000313" key="1">
    <source>
        <dbReference type="EMBL" id="GAA0161399.1"/>
    </source>
</evidence>
<sequence length="120" mass="13060">MRSTISLIIAKSPSTSVFLKKQVITRSYFEEIQALSCGHGIKNALLPRSTPGRFDLDSKSKPSFADLGEEEAELSHAHMNENTTVRVAHIGEAPGIVKASLLQLKKAELRGQGLPFDDKG</sequence>